<dbReference type="InterPro" id="IPR047789">
    <property type="entry name" value="CU044_5270-like"/>
</dbReference>
<keyword evidence="4" id="KW-1185">Reference proteome</keyword>
<feature type="transmembrane region" description="Helical" evidence="2">
    <location>
        <begin position="101"/>
        <end position="123"/>
    </location>
</feature>
<dbReference type="Proteomes" id="UP001060733">
    <property type="component" value="Chromosome"/>
</dbReference>
<keyword evidence="2" id="KW-0812">Transmembrane</keyword>
<gene>
    <name evidence="3" type="ORF">N8I86_33410</name>
</gene>
<accession>A0ABY6F0W7</accession>
<dbReference type="EMBL" id="CP106795">
    <property type="protein sequence ID" value="UXY40303.1"/>
    <property type="molecule type" value="Genomic_DNA"/>
</dbReference>
<evidence type="ECO:0000313" key="4">
    <source>
        <dbReference type="Proteomes" id="UP001060733"/>
    </source>
</evidence>
<sequence length="383" mass="41453">MTEEHAGRRRRRSLPASSGRLAQPWAQLLAALFGRSRRPWARLLPAPSGRLARPWVRLLAALFGRSRRPWARLLTAPSRRPPRARRRLLPPPPGRTRRARLVWGLAATAVVLAVALDAVLGGAGTPRAVAAPRPLTVRTQSAPVPLTDLTALADAAASGGSPRLRRGTHVQSWSLGMSDGKPPVTLPEERVVRWHADATHTELVVATDPRHPGRPVLTDEGDVEGDAPHEVADGHVISRTTYPPMWSDAPPEAPPPHTAAALSAYLTEVVRPRTDRSTAPLSTAELLDATVELLDHWTLGARESAALVHLFARTGGLRPVGEVTDRLGRSGHAYVHDARGIRRMLVLEPRTGAVLGMEDTFTEDDPGYGVKAGDVMGYSAWLR</sequence>
<evidence type="ECO:0000256" key="2">
    <source>
        <dbReference type="SAM" id="Phobius"/>
    </source>
</evidence>
<reference evidence="3" key="1">
    <citation type="submission" date="2022-10" db="EMBL/GenBank/DDBJ databases">
        <authorList>
            <person name="Mo P."/>
        </authorList>
    </citation>
    <scope>NUCLEOTIDE SEQUENCE</scope>
    <source>
        <strain evidence="3">HUAS 14-6</strain>
    </source>
</reference>
<organism evidence="3 4">
    <name type="scientific">Streptomyces albidocamelliae</name>
    <dbReference type="NCBI Taxonomy" id="2981135"/>
    <lineage>
        <taxon>Bacteria</taxon>
        <taxon>Bacillati</taxon>
        <taxon>Actinomycetota</taxon>
        <taxon>Actinomycetes</taxon>
        <taxon>Kitasatosporales</taxon>
        <taxon>Streptomycetaceae</taxon>
        <taxon>Streptomyces</taxon>
    </lineage>
</organism>
<protein>
    <submittedName>
        <fullName evidence="3">CU044_5270 family protein</fullName>
    </submittedName>
</protein>
<evidence type="ECO:0000256" key="1">
    <source>
        <dbReference type="SAM" id="MobiDB-lite"/>
    </source>
</evidence>
<feature type="region of interest" description="Disordered" evidence="1">
    <location>
        <begin position="74"/>
        <end position="93"/>
    </location>
</feature>
<keyword evidence="2" id="KW-0472">Membrane</keyword>
<name>A0ABY6F0W7_9ACTN</name>
<evidence type="ECO:0000313" key="3">
    <source>
        <dbReference type="EMBL" id="UXY40303.1"/>
    </source>
</evidence>
<keyword evidence="2" id="KW-1133">Transmembrane helix</keyword>
<proteinExistence type="predicted"/>
<dbReference type="NCBIfam" id="NF038083">
    <property type="entry name" value="CU044_5270_fam"/>
    <property type="match status" value="1"/>
</dbReference>